<dbReference type="EMBL" id="CP036268">
    <property type="protein sequence ID" value="QDT37712.1"/>
    <property type="molecule type" value="Genomic_DNA"/>
</dbReference>
<organism evidence="1 2">
    <name type="scientific">Stratiformator vulcanicus</name>
    <dbReference type="NCBI Taxonomy" id="2527980"/>
    <lineage>
        <taxon>Bacteria</taxon>
        <taxon>Pseudomonadati</taxon>
        <taxon>Planctomycetota</taxon>
        <taxon>Planctomycetia</taxon>
        <taxon>Planctomycetales</taxon>
        <taxon>Planctomycetaceae</taxon>
        <taxon>Stratiformator</taxon>
    </lineage>
</organism>
<sequence length="161" mass="17878">MKVQHLLNYLSCLQGPLCETGGSKAANDLASACESLNAFGDMKVEDFAAFLKLAEHYKRTGEVPVTAGRKKVTKKAADPERIKKAAQTVSDLYEKSIDRSLDYATIEAELKKINKDLSAPEMKTLCKEVNIATVPKTKKDAFEAIKGRIFDRKQSFERTAF</sequence>
<protein>
    <submittedName>
        <fullName evidence="1">Uncharacterized protein</fullName>
    </submittedName>
</protein>
<accession>A0A517R1H5</accession>
<gene>
    <name evidence="1" type="ORF">Pan189_20940</name>
</gene>
<reference evidence="1 2" key="1">
    <citation type="submission" date="2019-02" db="EMBL/GenBank/DDBJ databases">
        <title>Deep-cultivation of Planctomycetes and their phenomic and genomic characterization uncovers novel biology.</title>
        <authorList>
            <person name="Wiegand S."/>
            <person name="Jogler M."/>
            <person name="Boedeker C."/>
            <person name="Pinto D."/>
            <person name="Vollmers J."/>
            <person name="Rivas-Marin E."/>
            <person name="Kohn T."/>
            <person name="Peeters S.H."/>
            <person name="Heuer A."/>
            <person name="Rast P."/>
            <person name="Oberbeckmann S."/>
            <person name="Bunk B."/>
            <person name="Jeske O."/>
            <person name="Meyerdierks A."/>
            <person name="Storesund J.E."/>
            <person name="Kallscheuer N."/>
            <person name="Luecker S."/>
            <person name="Lage O.M."/>
            <person name="Pohl T."/>
            <person name="Merkel B.J."/>
            <person name="Hornburger P."/>
            <person name="Mueller R.-W."/>
            <person name="Bruemmer F."/>
            <person name="Labrenz M."/>
            <person name="Spormann A.M."/>
            <person name="Op den Camp H."/>
            <person name="Overmann J."/>
            <person name="Amann R."/>
            <person name="Jetten M.S.M."/>
            <person name="Mascher T."/>
            <person name="Medema M.H."/>
            <person name="Devos D.P."/>
            <person name="Kaster A.-K."/>
            <person name="Ovreas L."/>
            <person name="Rohde M."/>
            <person name="Galperin M.Y."/>
            <person name="Jogler C."/>
        </authorList>
    </citation>
    <scope>NUCLEOTIDE SEQUENCE [LARGE SCALE GENOMIC DNA]</scope>
    <source>
        <strain evidence="1 2">Pan189</strain>
    </source>
</reference>
<evidence type="ECO:0000313" key="1">
    <source>
        <dbReference type="EMBL" id="QDT37712.1"/>
    </source>
</evidence>
<dbReference type="Proteomes" id="UP000317318">
    <property type="component" value="Chromosome"/>
</dbReference>
<dbReference type="RefSeq" id="WP_145363803.1">
    <property type="nucleotide sequence ID" value="NZ_CP036268.1"/>
</dbReference>
<proteinExistence type="predicted"/>
<dbReference type="AlphaFoldDB" id="A0A517R1H5"/>
<name>A0A517R1H5_9PLAN</name>
<dbReference type="KEGG" id="svp:Pan189_20940"/>
<keyword evidence="2" id="KW-1185">Reference proteome</keyword>
<evidence type="ECO:0000313" key="2">
    <source>
        <dbReference type="Proteomes" id="UP000317318"/>
    </source>
</evidence>